<dbReference type="InterPro" id="IPR029033">
    <property type="entry name" value="His_PPase_superfam"/>
</dbReference>
<dbReference type="PROSITE" id="PS00175">
    <property type="entry name" value="PG_MUTASE"/>
    <property type="match status" value="1"/>
</dbReference>
<dbReference type="Pfam" id="PF00300">
    <property type="entry name" value="His_Phos_1"/>
    <property type="match status" value="2"/>
</dbReference>
<evidence type="ECO:0000313" key="12">
    <source>
        <dbReference type="Proteomes" id="UP000822688"/>
    </source>
</evidence>
<evidence type="ECO:0000256" key="5">
    <source>
        <dbReference type="ARBA" id="ARBA00022946"/>
    </source>
</evidence>
<dbReference type="AlphaFoldDB" id="A0A8T0H118"/>
<evidence type="ECO:0000256" key="2">
    <source>
        <dbReference type="ARBA" id="ARBA00022528"/>
    </source>
</evidence>
<dbReference type="EC" id="3.1.3.63" evidence="8"/>
<dbReference type="Gene3D" id="3.40.50.1240">
    <property type="entry name" value="Phosphoglycerate mutase-like"/>
    <property type="match status" value="2"/>
</dbReference>
<evidence type="ECO:0000256" key="6">
    <source>
        <dbReference type="ARBA" id="ARBA00038362"/>
    </source>
</evidence>
<dbReference type="InterPro" id="IPR001345">
    <property type="entry name" value="PG/BPGM_mutase_AS"/>
</dbReference>
<evidence type="ECO:0000256" key="8">
    <source>
        <dbReference type="ARBA" id="ARBA00066640"/>
    </source>
</evidence>
<evidence type="ECO:0000256" key="4">
    <source>
        <dbReference type="ARBA" id="ARBA00022801"/>
    </source>
</evidence>
<dbReference type="GO" id="GO:0047538">
    <property type="term" value="F:2-carboxy-D-arabinitol-1-phosphatase activity"/>
    <property type="evidence" value="ECO:0007669"/>
    <property type="project" value="UniProtKB-EC"/>
</dbReference>
<keyword evidence="2" id="KW-0150">Chloroplast</keyword>
<feature type="binding site" evidence="10">
    <location>
        <begin position="119"/>
        <end position="126"/>
    </location>
    <ligand>
        <name>substrate</name>
    </ligand>
</feature>
<reference evidence="11" key="1">
    <citation type="submission" date="2020-06" db="EMBL/GenBank/DDBJ databases">
        <title>WGS assembly of Ceratodon purpureus strain R40.</title>
        <authorList>
            <person name="Carey S.B."/>
            <person name="Jenkins J."/>
            <person name="Shu S."/>
            <person name="Lovell J.T."/>
            <person name="Sreedasyam A."/>
            <person name="Maumus F."/>
            <person name="Tiley G.P."/>
            <person name="Fernandez-Pozo N."/>
            <person name="Barry K."/>
            <person name="Chen C."/>
            <person name="Wang M."/>
            <person name="Lipzen A."/>
            <person name="Daum C."/>
            <person name="Saski C.A."/>
            <person name="Payton A.C."/>
            <person name="Mcbreen J.C."/>
            <person name="Conrad R.E."/>
            <person name="Kollar L.M."/>
            <person name="Olsson S."/>
            <person name="Huttunen S."/>
            <person name="Landis J.B."/>
            <person name="Wickett N.J."/>
            <person name="Johnson M.G."/>
            <person name="Rensing S.A."/>
            <person name="Grimwood J."/>
            <person name="Schmutz J."/>
            <person name="Mcdaniel S.F."/>
        </authorList>
    </citation>
    <scope>NUCLEOTIDE SEQUENCE</scope>
    <source>
        <strain evidence="11">R40</strain>
    </source>
</reference>
<comment type="catalytic activity">
    <reaction evidence="7">
        <text>2-carboxy-D-arabinitol 1-phosphate + H2O = 2-carboxy-D-arabinitol + phosphate</text>
        <dbReference type="Rhea" id="RHEA:17837"/>
        <dbReference type="ChEBI" id="CHEBI:15377"/>
        <dbReference type="ChEBI" id="CHEBI:43474"/>
        <dbReference type="ChEBI" id="CHEBI:58008"/>
        <dbReference type="ChEBI" id="CHEBI:58185"/>
        <dbReference type="EC" id="3.1.3.63"/>
    </reaction>
</comment>
<evidence type="ECO:0000313" key="11">
    <source>
        <dbReference type="EMBL" id="KAG0565020.1"/>
    </source>
</evidence>
<feature type="active site" description="Proton donor/acceptor" evidence="9">
    <location>
        <position position="194"/>
    </location>
</feature>
<comment type="caution">
    <text evidence="11">The sequence shown here is derived from an EMBL/GenBank/DDBJ whole genome shotgun (WGS) entry which is preliminary data.</text>
</comment>
<keyword evidence="4" id="KW-0378">Hydrolase</keyword>
<keyword evidence="12" id="KW-1185">Reference proteome</keyword>
<evidence type="ECO:0000256" key="7">
    <source>
        <dbReference type="ARBA" id="ARBA00052441"/>
    </source>
</evidence>
<name>A0A8T0H118_CERPU</name>
<dbReference type="EMBL" id="CM026429">
    <property type="protein sequence ID" value="KAG0565020.1"/>
    <property type="molecule type" value="Genomic_DNA"/>
</dbReference>
<protein>
    <recommendedName>
        <fullName evidence="8">2-carboxy-D-arabinitol-1-phosphatase</fullName>
        <ecNumber evidence="8">3.1.3.63</ecNumber>
    </recommendedName>
</protein>
<proteinExistence type="inferred from homology"/>
<dbReference type="PANTHER" id="PTHR48100">
    <property type="entry name" value="BROAD-SPECIFICITY PHOSPHATASE YOR283W-RELATED"/>
    <property type="match status" value="1"/>
</dbReference>
<dbReference type="GO" id="GO:0009570">
    <property type="term" value="C:chloroplast stroma"/>
    <property type="evidence" value="ECO:0007669"/>
    <property type="project" value="UniProtKB-SubCell"/>
</dbReference>
<feature type="binding site" evidence="10">
    <location>
        <position position="170"/>
    </location>
    <ligand>
        <name>substrate</name>
    </ligand>
</feature>
<dbReference type="Proteomes" id="UP000822688">
    <property type="component" value="Chromosome 8"/>
</dbReference>
<accession>A0A8T0H118</accession>
<dbReference type="InterPro" id="IPR013078">
    <property type="entry name" value="His_Pase_superF_clade-1"/>
</dbReference>
<gene>
    <name evidence="11" type="ORF">KC19_8G156800</name>
</gene>
<dbReference type="InterPro" id="IPR050275">
    <property type="entry name" value="PGM_Phosphatase"/>
</dbReference>
<feature type="binding site" evidence="10">
    <location>
        <position position="205"/>
    </location>
    <ligand>
        <name>substrate</name>
    </ligand>
</feature>
<keyword evidence="5" id="KW-0809">Transit peptide</keyword>
<evidence type="ECO:0000256" key="10">
    <source>
        <dbReference type="PIRSR" id="PIRSR613078-2"/>
    </source>
</evidence>
<dbReference type="SUPFAM" id="SSF53254">
    <property type="entry name" value="Phosphoglycerate mutase-like"/>
    <property type="match status" value="2"/>
</dbReference>
<keyword evidence="3" id="KW-0934">Plastid</keyword>
<dbReference type="PANTHER" id="PTHR48100:SF10">
    <property type="entry name" value="2-CARBOXY-D-ARABINITOL-1-PHOSPHATASE-RELATED"/>
    <property type="match status" value="1"/>
</dbReference>
<dbReference type="FunFam" id="3.40.50.1240:FF:000018">
    <property type="entry name" value="Phosphoglycerate mutase"/>
    <property type="match status" value="1"/>
</dbReference>
<evidence type="ECO:0000256" key="1">
    <source>
        <dbReference type="ARBA" id="ARBA00004470"/>
    </source>
</evidence>
<evidence type="ECO:0000256" key="3">
    <source>
        <dbReference type="ARBA" id="ARBA00022640"/>
    </source>
</evidence>
<dbReference type="CDD" id="cd07067">
    <property type="entry name" value="HP_PGM_like"/>
    <property type="match status" value="1"/>
</dbReference>
<organism evidence="11 12">
    <name type="scientific">Ceratodon purpureus</name>
    <name type="common">Fire moss</name>
    <name type="synonym">Dicranum purpureum</name>
    <dbReference type="NCBI Taxonomy" id="3225"/>
    <lineage>
        <taxon>Eukaryota</taxon>
        <taxon>Viridiplantae</taxon>
        <taxon>Streptophyta</taxon>
        <taxon>Embryophyta</taxon>
        <taxon>Bryophyta</taxon>
        <taxon>Bryophytina</taxon>
        <taxon>Bryopsida</taxon>
        <taxon>Dicranidae</taxon>
        <taxon>Pseudoditrichales</taxon>
        <taxon>Ditrichaceae</taxon>
        <taxon>Ceratodon</taxon>
    </lineage>
</organism>
<evidence type="ECO:0000256" key="9">
    <source>
        <dbReference type="PIRSR" id="PIRSR613078-1"/>
    </source>
</evidence>
<sequence length="571" mass="62001">MAFPGTALPLASSSSLPSSSTISWGCALSWASTRLALRQLGRAGGRGPAGNVVVSIRGCSAPAIHGGAKRNSSTRVMAALKDAEQAKESPSLKESLDMSVASHDVLPPIKAHKRVVLVRHGESTWNAIGRIQGSSDFAVLTPKGVSQAETSRQMLLGDNFDSCFYSPLARTKRTAEIIWDAREKPMVSLFDLREIDLYSFQGLYKQEGKDRYGENYRMWQKDAANFEIDGHYPVRELWARAQSCWQSILNSDGISILVVAHNAVNQALVATATGLGPEYFRQLLQSNCGVSVLDFTPRMSGDLPPYVCLDRLNQTPSPPLIVSGGRKALTRVLLVCHGATDSSIQRRFPASANENVNVLGSIQSGKVAELLLDVNVDVVLHGPGSCAKHTADYITQVQEAADCLGVNCLPRYVDTKELSGLRDMDWGEWQGKPKESVVEPERWQDYLQHEVVPGAESLSSLWERAGDAWQTVLNELGNLAVSSDSDDPKESKERTVVVVSHPTVHITMLAHCLGLSQAALGSYHLDTGSLSVVDFPDGASGRGIVRCLNYTAHLGRWAVPVTRPSLADEDF</sequence>
<comment type="similarity">
    <text evidence="6">Belongs to the phosphoglycerate mutase family.</text>
</comment>
<feature type="active site" description="Tele-phosphohistidine intermediate" evidence="9">
    <location>
        <position position="120"/>
    </location>
</feature>
<dbReference type="SMART" id="SM00855">
    <property type="entry name" value="PGAM"/>
    <property type="match status" value="2"/>
</dbReference>
<comment type="subcellular location">
    <subcellularLocation>
        <location evidence="1">Plastid</location>
        <location evidence="1">Chloroplast stroma</location>
    </subcellularLocation>
</comment>